<reference evidence="1" key="1">
    <citation type="submission" date="2018-04" db="EMBL/GenBank/DDBJ databases">
        <title>Whole genome sequencing of Hypsizygus marmoreus.</title>
        <authorList>
            <person name="Choi I.-G."/>
            <person name="Min B."/>
            <person name="Kim J.-G."/>
            <person name="Kim S."/>
            <person name="Oh Y.-L."/>
            <person name="Kong W.-S."/>
            <person name="Park H."/>
            <person name="Jeong J."/>
            <person name="Song E.-S."/>
        </authorList>
    </citation>
    <scope>NUCLEOTIDE SEQUENCE [LARGE SCALE GENOMIC DNA]</scope>
    <source>
        <strain evidence="1">51987-8</strain>
    </source>
</reference>
<proteinExistence type="predicted"/>
<dbReference type="Proteomes" id="UP000076154">
    <property type="component" value="Unassembled WGS sequence"/>
</dbReference>
<dbReference type="InParanoid" id="A0A369KCR9"/>
<name>A0A369KCR9_HYPMA</name>
<dbReference type="EMBL" id="LUEZ02000010">
    <property type="protein sequence ID" value="RDB29534.1"/>
    <property type="molecule type" value="Genomic_DNA"/>
</dbReference>
<gene>
    <name evidence="1" type="ORF">Hypma_014812</name>
</gene>
<protein>
    <submittedName>
        <fullName evidence="1">Uncharacterized protein</fullName>
    </submittedName>
</protein>
<organism evidence="1 2">
    <name type="scientific">Hypsizygus marmoreus</name>
    <name type="common">White beech mushroom</name>
    <name type="synonym">Agaricus marmoreus</name>
    <dbReference type="NCBI Taxonomy" id="39966"/>
    <lineage>
        <taxon>Eukaryota</taxon>
        <taxon>Fungi</taxon>
        <taxon>Dikarya</taxon>
        <taxon>Basidiomycota</taxon>
        <taxon>Agaricomycotina</taxon>
        <taxon>Agaricomycetes</taxon>
        <taxon>Agaricomycetidae</taxon>
        <taxon>Agaricales</taxon>
        <taxon>Tricholomatineae</taxon>
        <taxon>Lyophyllaceae</taxon>
        <taxon>Hypsizygus</taxon>
    </lineage>
</organism>
<evidence type="ECO:0000313" key="2">
    <source>
        <dbReference type="Proteomes" id="UP000076154"/>
    </source>
</evidence>
<dbReference type="AlphaFoldDB" id="A0A369KCR9"/>
<comment type="caution">
    <text evidence="1">The sequence shown here is derived from an EMBL/GenBank/DDBJ whole genome shotgun (WGS) entry which is preliminary data.</text>
</comment>
<evidence type="ECO:0000313" key="1">
    <source>
        <dbReference type="EMBL" id="RDB29534.1"/>
    </source>
</evidence>
<accession>A0A369KCR9</accession>
<keyword evidence="2" id="KW-1185">Reference proteome</keyword>
<sequence>MLVLPRVKQRCLALADVSKSLGIDMSPPSWNELAPANRDFLVKMIPPLPQISCPALEEVEVRIPSDANIRDGTLRHSVPGLHLRELPTFSETVCITWVINRERKLAIEEGYKGSPAASATGQTTSALSLTTNNTLMALP</sequence>